<dbReference type="PANTHER" id="PTHR46580:SF2">
    <property type="entry name" value="MAM DOMAIN-CONTAINING PROTEIN"/>
    <property type="match status" value="1"/>
</dbReference>
<dbReference type="InterPro" id="IPR028994">
    <property type="entry name" value="Integrin_alpha_N"/>
</dbReference>
<dbReference type="Proteomes" id="UP000315369">
    <property type="component" value="Unassembled WGS sequence"/>
</dbReference>
<reference evidence="3 4" key="1">
    <citation type="submission" date="2019-06" db="EMBL/GenBank/DDBJ databases">
        <authorList>
            <person name="Livingstone P."/>
            <person name="Whitworth D."/>
        </authorList>
    </citation>
    <scope>NUCLEOTIDE SEQUENCE [LARGE SCALE GENOMIC DNA]</scope>
    <source>
        <strain evidence="3 4">AM401</strain>
    </source>
</reference>
<feature type="compositionally biased region" description="Basic residues" evidence="2">
    <location>
        <begin position="25"/>
        <end position="37"/>
    </location>
</feature>
<comment type="caution">
    <text evidence="3">The sequence shown here is derived from an EMBL/GenBank/DDBJ whole genome shotgun (WGS) entry which is preliminary data.</text>
</comment>
<dbReference type="Pfam" id="PF13517">
    <property type="entry name" value="FG-GAP_3"/>
    <property type="match status" value="1"/>
</dbReference>
<sequence>MCMYWLRVGGMGQDARHDFTQRASRAAHRRPRRRRSASPRPWPCSHAVSEEQSPVGELNMKKTVLTLCLAGGVLGCGAPEGTLDEGVAPEGTQSQAILGDVVSFNGDPNSDLLWRNQATGNMLTWLMAGPSLAATAVMPAVSPSLVVQAASDFGGPTSDPDLVFHTPASAGTAIRFLNSSFSVLGMAPISGVLPSSSWYVAASGDFNMDGQTDLVLHNRSTGQFFYQYMSGPTPIGISTPLPRALPWYIVGAADFDGDGRTDLLWRHRTSGQNDIWRMNNTAIIGSFPLPVMSLAFYVGATADYTRDGIPDIAWHNPSSGQVVIWRMAGMSLGTSMTVGSMGSGCPPWFSQVTPPPSSGTCMYLVGPR</sequence>
<protein>
    <submittedName>
        <fullName evidence="3">VCBS repeat-containing protein</fullName>
    </submittedName>
</protein>
<dbReference type="EMBL" id="VIFM01000015">
    <property type="protein sequence ID" value="TQF16936.1"/>
    <property type="molecule type" value="Genomic_DNA"/>
</dbReference>
<evidence type="ECO:0000256" key="2">
    <source>
        <dbReference type="SAM" id="MobiDB-lite"/>
    </source>
</evidence>
<gene>
    <name evidence="3" type="ORF">FJV41_05835</name>
</gene>
<dbReference type="AlphaFoldDB" id="A0A540X6L3"/>
<feature type="region of interest" description="Disordered" evidence="2">
    <location>
        <begin position="16"/>
        <end position="53"/>
    </location>
</feature>
<organism evidence="3 4">
    <name type="scientific">Myxococcus llanfairpwllgwyngyllgogerychwyrndrobwllllantysiliogogogochensis</name>
    <dbReference type="NCBI Taxonomy" id="2590453"/>
    <lineage>
        <taxon>Bacteria</taxon>
        <taxon>Pseudomonadati</taxon>
        <taxon>Myxococcota</taxon>
        <taxon>Myxococcia</taxon>
        <taxon>Myxococcales</taxon>
        <taxon>Cystobacterineae</taxon>
        <taxon>Myxococcaceae</taxon>
        <taxon>Myxococcus</taxon>
    </lineage>
</organism>
<dbReference type="PANTHER" id="PTHR46580">
    <property type="entry name" value="SENSOR KINASE-RELATED"/>
    <property type="match status" value="1"/>
</dbReference>
<keyword evidence="4" id="KW-1185">Reference proteome</keyword>
<dbReference type="SUPFAM" id="SSF69318">
    <property type="entry name" value="Integrin alpha N-terminal domain"/>
    <property type="match status" value="1"/>
</dbReference>
<evidence type="ECO:0000313" key="4">
    <source>
        <dbReference type="Proteomes" id="UP000315369"/>
    </source>
</evidence>
<dbReference type="InterPro" id="IPR013517">
    <property type="entry name" value="FG-GAP"/>
</dbReference>
<proteinExistence type="predicted"/>
<accession>A0A540X6L3</accession>
<evidence type="ECO:0000256" key="1">
    <source>
        <dbReference type="ARBA" id="ARBA00022729"/>
    </source>
</evidence>
<dbReference type="Gene3D" id="2.130.10.130">
    <property type="entry name" value="Integrin alpha, N-terminal"/>
    <property type="match status" value="1"/>
</dbReference>
<dbReference type="OrthoDB" id="502520at2"/>
<evidence type="ECO:0000313" key="3">
    <source>
        <dbReference type="EMBL" id="TQF16936.1"/>
    </source>
</evidence>
<keyword evidence="1" id="KW-0732">Signal</keyword>
<name>A0A540X6L3_9BACT</name>